<evidence type="ECO:0000313" key="1">
    <source>
        <dbReference type="EMBL" id="CAD8088530.1"/>
    </source>
</evidence>
<dbReference type="AlphaFoldDB" id="A0A8S1N7G1"/>
<dbReference type="Proteomes" id="UP000688137">
    <property type="component" value="Unassembled WGS sequence"/>
</dbReference>
<keyword evidence="2" id="KW-1185">Reference proteome</keyword>
<gene>
    <name evidence="1" type="ORF">PPRIM_AZ9-3.1.T0810133</name>
</gene>
<protein>
    <submittedName>
        <fullName evidence="1">Uncharacterized protein</fullName>
    </submittedName>
</protein>
<comment type="caution">
    <text evidence="1">The sequence shown here is derived from an EMBL/GenBank/DDBJ whole genome shotgun (WGS) entry which is preliminary data.</text>
</comment>
<sequence>MDQEHINSLQFLNYFLILKIKNQLNLYGYKKQAIKTIQLIKTMYYLFILQDKIGK</sequence>
<reference evidence="1" key="1">
    <citation type="submission" date="2021-01" db="EMBL/GenBank/DDBJ databases">
        <authorList>
            <consortium name="Genoscope - CEA"/>
            <person name="William W."/>
        </authorList>
    </citation>
    <scope>NUCLEOTIDE SEQUENCE</scope>
</reference>
<evidence type="ECO:0000313" key="2">
    <source>
        <dbReference type="Proteomes" id="UP000688137"/>
    </source>
</evidence>
<accession>A0A8S1N7G1</accession>
<proteinExistence type="predicted"/>
<dbReference type="EMBL" id="CAJJDM010000084">
    <property type="protein sequence ID" value="CAD8088530.1"/>
    <property type="molecule type" value="Genomic_DNA"/>
</dbReference>
<name>A0A8S1N7G1_PARPR</name>
<organism evidence="1 2">
    <name type="scientific">Paramecium primaurelia</name>
    <dbReference type="NCBI Taxonomy" id="5886"/>
    <lineage>
        <taxon>Eukaryota</taxon>
        <taxon>Sar</taxon>
        <taxon>Alveolata</taxon>
        <taxon>Ciliophora</taxon>
        <taxon>Intramacronucleata</taxon>
        <taxon>Oligohymenophorea</taxon>
        <taxon>Peniculida</taxon>
        <taxon>Parameciidae</taxon>
        <taxon>Paramecium</taxon>
    </lineage>
</organism>